<dbReference type="InterPro" id="IPR029787">
    <property type="entry name" value="Nucleotide_cyclase"/>
</dbReference>
<evidence type="ECO:0000259" key="5">
    <source>
        <dbReference type="PROSITE" id="PS50887"/>
    </source>
</evidence>
<dbReference type="SUPFAM" id="SSF55073">
    <property type="entry name" value="Nucleotide cyclase"/>
    <property type="match status" value="1"/>
</dbReference>
<dbReference type="CDD" id="cd00130">
    <property type="entry name" value="PAS"/>
    <property type="match status" value="4"/>
</dbReference>
<dbReference type="PROSITE" id="PS50113">
    <property type="entry name" value="PAC"/>
    <property type="match status" value="4"/>
</dbReference>
<feature type="domain" description="PAC" evidence="4">
    <location>
        <begin position="808"/>
        <end position="863"/>
    </location>
</feature>
<dbReference type="SMART" id="SM00267">
    <property type="entry name" value="GGDEF"/>
    <property type="match status" value="1"/>
</dbReference>
<dbReference type="Gene3D" id="3.30.450.20">
    <property type="entry name" value="PAS domain"/>
    <property type="match status" value="5"/>
</dbReference>
<organism evidence="6 7">
    <name type="scientific">Synechococcus sp. (strain ATCC 27144 / PCC 6301 / SAUG 1402/1)</name>
    <name type="common">Anacystis nidulans</name>
    <dbReference type="NCBI Taxonomy" id="269084"/>
    <lineage>
        <taxon>Bacteria</taxon>
        <taxon>Bacillati</taxon>
        <taxon>Cyanobacteriota</taxon>
        <taxon>Cyanophyceae</taxon>
        <taxon>Synechococcales</taxon>
        <taxon>Synechococcaceae</taxon>
        <taxon>Synechococcus</taxon>
    </lineage>
</organism>
<dbReference type="Pfam" id="PF13426">
    <property type="entry name" value="PAS_9"/>
    <property type="match status" value="1"/>
</dbReference>
<dbReference type="InterPro" id="IPR000014">
    <property type="entry name" value="PAS"/>
</dbReference>
<proteinExistence type="predicted"/>
<dbReference type="Gene3D" id="3.30.70.270">
    <property type="match status" value="1"/>
</dbReference>
<dbReference type="InterPro" id="IPR000700">
    <property type="entry name" value="PAS-assoc_C"/>
</dbReference>
<dbReference type="Proteomes" id="UP000001175">
    <property type="component" value="Chromosome"/>
</dbReference>
<feature type="domain" description="GGDEF" evidence="5">
    <location>
        <begin position="897"/>
        <end position="1030"/>
    </location>
</feature>
<evidence type="ECO:0000259" key="4">
    <source>
        <dbReference type="PROSITE" id="PS50113"/>
    </source>
</evidence>
<dbReference type="PROSITE" id="PS50887">
    <property type="entry name" value="GGDEF"/>
    <property type="match status" value="1"/>
</dbReference>
<accession>A0A0H3K5C7</accession>
<dbReference type="InterPro" id="IPR001610">
    <property type="entry name" value="PAC"/>
</dbReference>
<dbReference type="InterPro" id="IPR035965">
    <property type="entry name" value="PAS-like_dom_sf"/>
</dbReference>
<feature type="domain" description="PAC" evidence="4">
    <location>
        <begin position="680"/>
        <end position="732"/>
    </location>
</feature>
<dbReference type="PROSITE" id="PS50112">
    <property type="entry name" value="PAS"/>
    <property type="match status" value="2"/>
</dbReference>
<name>A0A0H3K5C7_SYNP6</name>
<feature type="coiled-coil region" evidence="1">
    <location>
        <begin position="720"/>
        <end position="750"/>
    </location>
</feature>
<dbReference type="KEGG" id="syc:syc2282_c"/>
<feature type="domain" description="PAS" evidence="3">
    <location>
        <begin position="346"/>
        <end position="412"/>
    </location>
</feature>
<keyword evidence="2" id="KW-0472">Membrane</keyword>
<dbReference type="InterPro" id="IPR000160">
    <property type="entry name" value="GGDEF_dom"/>
</dbReference>
<dbReference type="Pfam" id="PF08448">
    <property type="entry name" value="PAS_4"/>
    <property type="match status" value="2"/>
</dbReference>
<feature type="domain" description="PAC" evidence="4">
    <location>
        <begin position="548"/>
        <end position="600"/>
    </location>
</feature>
<feature type="transmembrane region" description="Helical" evidence="2">
    <location>
        <begin position="68"/>
        <end position="85"/>
    </location>
</feature>
<evidence type="ECO:0000256" key="1">
    <source>
        <dbReference type="SAM" id="Coils"/>
    </source>
</evidence>
<dbReference type="eggNOG" id="COG3706">
    <property type="taxonomic scope" value="Bacteria"/>
</dbReference>
<reference evidence="6 7" key="1">
    <citation type="journal article" date="2007" name="Photosyn. Res.">
        <title>Complete nucleotide sequence of the freshwater unicellular cyanobacterium Synechococcus elongatus PCC 6301 chromosome: gene content and organization.</title>
        <authorList>
            <person name="Sugita C."/>
            <person name="Ogata K."/>
            <person name="Shikata M."/>
            <person name="Jikuya H."/>
            <person name="Takano J."/>
            <person name="Furumichi M."/>
            <person name="Kanehisa M."/>
            <person name="Omata T."/>
            <person name="Sugiura M."/>
            <person name="Sugita M."/>
        </authorList>
    </citation>
    <scope>NUCLEOTIDE SEQUENCE [LARGE SCALE GENOMIC DNA]</scope>
    <source>
        <strain evidence="7">ATCC 27144 / PCC 6301 / SAUG 1402/1</strain>
    </source>
</reference>
<feature type="transmembrane region" description="Helical" evidence="2">
    <location>
        <begin position="148"/>
        <end position="174"/>
    </location>
</feature>
<keyword evidence="2" id="KW-1133">Transmembrane helix</keyword>
<dbReference type="SMART" id="SM00091">
    <property type="entry name" value="PAS"/>
    <property type="match status" value="5"/>
</dbReference>
<dbReference type="eggNOG" id="COG2202">
    <property type="taxonomic scope" value="Bacteria"/>
</dbReference>
<feature type="domain" description="PAC" evidence="4">
    <location>
        <begin position="422"/>
        <end position="474"/>
    </location>
</feature>
<dbReference type="InterPro" id="IPR052155">
    <property type="entry name" value="Biofilm_reg_signaling"/>
</dbReference>
<protein>
    <recommendedName>
        <fullName evidence="8">PAS domain S-box/diguanylate cyclase (GGDEF) domain-containing protein</fullName>
    </recommendedName>
</protein>
<evidence type="ECO:0008006" key="8">
    <source>
        <dbReference type="Google" id="ProtNLM"/>
    </source>
</evidence>
<dbReference type="CDD" id="cd01949">
    <property type="entry name" value="GGDEF"/>
    <property type="match status" value="1"/>
</dbReference>
<feature type="transmembrane region" description="Helical" evidence="2">
    <location>
        <begin position="38"/>
        <end position="56"/>
    </location>
</feature>
<dbReference type="Pfam" id="PF00990">
    <property type="entry name" value="GGDEF"/>
    <property type="match status" value="1"/>
</dbReference>
<dbReference type="InterPro" id="IPR013655">
    <property type="entry name" value="PAS_fold_3"/>
</dbReference>
<dbReference type="InterPro" id="IPR043128">
    <property type="entry name" value="Rev_trsase/Diguanyl_cyclase"/>
</dbReference>
<dbReference type="FunFam" id="3.30.70.270:FF:000001">
    <property type="entry name" value="Diguanylate cyclase domain protein"/>
    <property type="match status" value="1"/>
</dbReference>
<dbReference type="NCBIfam" id="TIGR00254">
    <property type="entry name" value="GGDEF"/>
    <property type="match status" value="1"/>
</dbReference>
<dbReference type="AlphaFoldDB" id="A0A0H3K5C7"/>
<dbReference type="InterPro" id="IPR013656">
    <property type="entry name" value="PAS_4"/>
</dbReference>
<evidence type="ECO:0000313" key="6">
    <source>
        <dbReference type="EMBL" id="BAD80472.1"/>
    </source>
</evidence>
<evidence type="ECO:0000313" key="7">
    <source>
        <dbReference type="Proteomes" id="UP000001175"/>
    </source>
</evidence>
<dbReference type="RefSeq" id="WP_011244592.1">
    <property type="nucleotide sequence ID" value="NC_006576.1"/>
</dbReference>
<dbReference type="NCBIfam" id="TIGR00229">
    <property type="entry name" value="sensory_box"/>
    <property type="match status" value="4"/>
</dbReference>
<keyword evidence="1" id="KW-0175">Coiled coil</keyword>
<dbReference type="PANTHER" id="PTHR44757:SF2">
    <property type="entry name" value="BIOFILM ARCHITECTURE MAINTENANCE PROTEIN MBAA"/>
    <property type="match status" value="1"/>
</dbReference>
<evidence type="ECO:0000256" key="2">
    <source>
        <dbReference type="SAM" id="Phobius"/>
    </source>
</evidence>
<feature type="domain" description="PAS" evidence="3">
    <location>
        <begin position="736"/>
        <end position="806"/>
    </location>
</feature>
<dbReference type="Pfam" id="PF08447">
    <property type="entry name" value="PAS_3"/>
    <property type="match status" value="2"/>
</dbReference>
<evidence type="ECO:0000259" key="3">
    <source>
        <dbReference type="PROSITE" id="PS50112"/>
    </source>
</evidence>
<dbReference type="SUPFAM" id="SSF55785">
    <property type="entry name" value="PYP-like sensor domain (PAS domain)"/>
    <property type="match status" value="5"/>
</dbReference>
<sequence length="1037" mass="117953">MKIDFQTLAITLIILNSLQTTALTIQARLMQFTPKLDRWGAGNVCFILGLALHVFTSNNTVSRVSADAALILGSALIYLGTQNILGLPHPWGRRSFQLTILSSWAALGVIEANAPASSLSQAILTGTIALCSGLTARLLYFYRQQFLLIPALFLGSIFLIATFAYSGMAMLAILDLVNDRWIQLSFLQLATDFQLLITSTLWTFGLILTENQQAIAVSKEEQATTEQIFDVSPDAILITQLSDGLIVRVNQSFLELIDQPKENVIGRSILDLNFWKNQHDRSRMIDCLLSQGSREDLEVGLQRPDQSNFIGQVTAKLIKINSKFHIISTIHDVTQRRKSEDLLRQSVERLEPAFQGSLAAIWDWDLVTSDLYFSSRSLEILGYQEGDIPPKISSFFSLLHPDDRIFVQSALDAHSSSAKYPYDVEYRIQQKSGEYRWFQSTGIAVRDEQNKPYRMVGSTIDITRRKQAEEALRESEQNYRTVVNSGHVLIWLADKNGDHYYFNSVWLNFTGRSLEQELDSGSIEGVLSADLQSYLSNYRTAFSQHNSYKAEYRLRRHDGEYRWILEEGSPRYDTHGNFIGYIGHCLDIHDRKIAETALYREQEFTRILLDSLSDGVVACDAEGNLVLFNQVARSWHSYLPPRSSASEWSALYNIYQPNGSDLMPTDALPLFRAFRHEIVQDVEMMIKDPSKSERWVVCSGGPFFDDQNQFLGAVIAMRDVTAERKTKQQLQEALVEAQRLRAALDQVSSHIYMKDLQFRYIYANRSALDFVDRSLEEILGKDDFFFFSEEAAKLLQAIDSRVFQGEQTTEEIHLVNPKDGQLRVYLEIKTPIYESAQSSNIIGLLGISTDITEQKKLEQKLQQQATTDALTGILNRRQFITLAQAELNRIYRIQRDTSLSLVIIDIDHFKTINDSYGHTVGDQVLILWTNICQQNIREVDIFARLGGDEFVLMLPETNGKQAYQVMDRIRQLVIQQSLHLPQQAIAITISVGIAVWTPEILTLDQFLERADRALYQAKQQGRDRIILLDTSSEEIIE</sequence>
<dbReference type="PANTHER" id="PTHR44757">
    <property type="entry name" value="DIGUANYLATE CYCLASE DGCP"/>
    <property type="match status" value="1"/>
</dbReference>
<dbReference type="EMBL" id="AP008231">
    <property type="protein sequence ID" value="BAD80472.1"/>
    <property type="molecule type" value="Genomic_DNA"/>
</dbReference>
<dbReference type="SMART" id="SM00086">
    <property type="entry name" value="PAC"/>
    <property type="match status" value="5"/>
</dbReference>
<gene>
    <name evidence="6" type="ordered locus">syc2282_c</name>
</gene>
<feature type="transmembrane region" description="Helical" evidence="2">
    <location>
        <begin position="122"/>
        <end position="142"/>
    </location>
</feature>
<keyword evidence="2" id="KW-0812">Transmembrane</keyword>